<keyword evidence="5" id="KW-0808">Transferase</keyword>
<proteinExistence type="predicted"/>
<keyword evidence="4" id="KW-1003">Cell membrane</keyword>
<feature type="transmembrane region" description="Helical" evidence="9">
    <location>
        <begin position="51"/>
        <end position="72"/>
    </location>
</feature>
<evidence type="ECO:0000256" key="1">
    <source>
        <dbReference type="ARBA" id="ARBA00000085"/>
    </source>
</evidence>
<dbReference type="InterPro" id="IPR005467">
    <property type="entry name" value="His_kinase_dom"/>
</dbReference>
<dbReference type="RefSeq" id="WP_271430811.1">
    <property type="nucleotide sequence ID" value="NZ_JAQIOY010000001.1"/>
</dbReference>
<dbReference type="PROSITE" id="PS50109">
    <property type="entry name" value="HIS_KIN"/>
    <property type="match status" value="1"/>
</dbReference>
<dbReference type="Pfam" id="PF00512">
    <property type="entry name" value="HisKA"/>
    <property type="match status" value="1"/>
</dbReference>
<dbReference type="InterPro" id="IPR036097">
    <property type="entry name" value="HisK_dim/P_sf"/>
</dbReference>
<evidence type="ECO:0000256" key="6">
    <source>
        <dbReference type="ARBA" id="ARBA00022741"/>
    </source>
</evidence>
<evidence type="ECO:0000256" key="4">
    <source>
        <dbReference type="ARBA" id="ARBA00022475"/>
    </source>
</evidence>
<feature type="transmembrane region" description="Helical" evidence="9">
    <location>
        <begin position="84"/>
        <end position="102"/>
    </location>
</feature>
<dbReference type="SMART" id="SM00387">
    <property type="entry name" value="HATPase_c"/>
    <property type="match status" value="1"/>
</dbReference>
<evidence type="ECO:0000256" key="9">
    <source>
        <dbReference type="SAM" id="Phobius"/>
    </source>
</evidence>
<keyword evidence="12" id="KW-1185">Reference proteome</keyword>
<dbReference type="SUPFAM" id="SSF55874">
    <property type="entry name" value="ATPase domain of HSP90 chaperone/DNA topoisomerase II/histidine kinase"/>
    <property type="match status" value="1"/>
</dbReference>
<feature type="domain" description="Histidine kinase" evidence="10">
    <location>
        <begin position="218"/>
        <end position="445"/>
    </location>
</feature>
<keyword evidence="7 11" id="KW-0418">Kinase</keyword>
<gene>
    <name evidence="11" type="ORF">PFY00_01850</name>
</gene>
<dbReference type="PANTHER" id="PTHR44936:SF10">
    <property type="entry name" value="SENSOR PROTEIN RSTB"/>
    <property type="match status" value="1"/>
</dbReference>
<dbReference type="InterPro" id="IPR003661">
    <property type="entry name" value="HisK_dim/P_dom"/>
</dbReference>
<reference evidence="11 12" key="1">
    <citation type="submission" date="2023-01" db="EMBL/GenBank/DDBJ databases">
        <title>Thalassococcus onchidii sp. nov., isolated from a marine invertebrate from the South China Sea.</title>
        <authorList>
            <person name="Xu S."/>
            <person name="Liu Z."/>
            <person name="Xu Y."/>
        </authorList>
    </citation>
    <scope>NUCLEOTIDE SEQUENCE [LARGE SCALE GENOMIC DNA]</scope>
    <source>
        <strain evidence="11 12">KCTC 32084</strain>
    </source>
</reference>
<dbReference type="EMBL" id="JAQIOY010000001">
    <property type="protein sequence ID" value="MDA7423460.1"/>
    <property type="molecule type" value="Genomic_DNA"/>
</dbReference>
<dbReference type="GO" id="GO:0016301">
    <property type="term" value="F:kinase activity"/>
    <property type="evidence" value="ECO:0007669"/>
    <property type="project" value="UniProtKB-KW"/>
</dbReference>
<evidence type="ECO:0000256" key="2">
    <source>
        <dbReference type="ARBA" id="ARBA00004651"/>
    </source>
</evidence>
<evidence type="ECO:0000256" key="3">
    <source>
        <dbReference type="ARBA" id="ARBA00012438"/>
    </source>
</evidence>
<comment type="catalytic activity">
    <reaction evidence="1">
        <text>ATP + protein L-histidine = ADP + protein N-phospho-L-histidine.</text>
        <dbReference type="EC" id="2.7.13.3"/>
    </reaction>
</comment>
<evidence type="ECO:0000256" key="8">
    <source>
        <dbReference type="ARBA" id="ARBA00022840"/>
    </source>
</evidence>
<keyword evidence="8" id="KW-0067">ATP-binding</keyword>
<dbReference type="Proteomes" id="UP001210720">
    <property type="component" value="Unassembled WGS sequence"/>
</dbReference>
<sequence>MAQSELGFLSEQKRSNWIRLRTMIWLRWLAIIGQISAITIAQRLYNLQLELGLCYLAVGVSVVGNLVAIFVFPENKRLSENENLLMVLFDLLQLCFLLYLTGGLHNPFSLLVLGPVTVSAAVLTLRSTIILGGTAFLLVTGMVYYHMPLRTEQGFILRIPDVFVFGQWTAITIALVFISIYARRISREMHSMSDALAATQMALARAQKLNDLGGVVAAAAHELGTPLATIKLTSAELADDLDDRPELQEDALLIREQADRCSDILRSMGRAGKDDLHMRHAPLVEVIREAAEPHQDRGKDIFIEDGPGPGGDFNQPQILRRPEVIHGLRNLVQNAVDFARANIWIEATWTDDLVSIRILDDGQGFPPHLIGRMGDPFVRKRRTEEEKKERPEYEGMGLGLFIAKTLLERTGAELSFANGTDPFLPSPENNERRGAIVEVVWPASKILAEAGKRGAVLGENQRFEV</sequence>
<evidence type="ECO:0000313" key="11">
    <source>
        <dbReference type="EMBL" id="MDA7423460.1"/>
    </source>
</evidence>
<dbReference type="Gene3D" id="1.10.287.130">
    <property type="match status" value="1"/>
</dbReference>
<keyword evidence="9" id="KW-0472">Membrane</keyword>
<evidence type="ECO:0000256" key="7">
    <source>
        <dbReference type="ARBA" id="ARBA00022777"/>
    </source>
</evidence>
<keyword evidence="9" id="KW-0812">Transmembrane</keyword>
<keyword evidence="9" id="KW-1133">Transmembrane helix</keyword>
<dbReference type="NCBIfam" id="NF045988">
    <property type="entry name" value="HisKinRegBRhodob"/>
    <property type="match status" value="1"/>
</dbReference>
<dbReference type="InterPro" id="IPR003594">
    <property type="entry name" value="HATPase_dom"/>
</dbReference>
<dbReference type="Pfam" id="PF02518">
    <property type="entry name" value="HATPase_c"/>
    <property type="match status" value="1"/>
</dbReference>
<dbReference type="Gene3D" id="3.30.565.10">
    <property type="entry name" value="Histidine kinase-like ATPase, C-terminal domain"/>
    <property type="match status" value="1"/>
</dbReference>
<dbReference type="InterPro" id="IPR050980">
    <property type="entry name" value="2C_sensor_his_kinase"/>
</dbReference>
<comment type="subcellular location">
    <subcellularLocation>
        <location evidence="2">Cell membrane</location>
        <topology evidence="2">Multi-pass membrane protein</topology>
    </subcellularLocation>
</comment>
<feature type="transmembrane region" description="Helical" evidence="9">
    <location>
        <begin position="24"/>
        <end position="45"/>
    </location>
</feature>
<keyword evidence="6" id="KW-0547">Nucleotide-binding</keyword>
<organism evidence="11 12">
    <name type="scientific">Thalassococcus lentus</name>
    <dbReference type="NCBI Taxonomy" id="1210524"/>
    <lineage>
        <taxon>Bacteria</taxon>
        <taxon>Pseudomonadati</taxon>
        <taxon>Pseudomonadota</taxon>
        <taxon>Alphaproteobacteria</taxon>
        <taxon>Rhodobacterales</taxon>
        <taxon>Roseobacteraceae</taxon>
        <taxon>Thalassococcus</taxon>
    </lineage>
</organism>
<dbReference type="Pfam" id="PF25323">
    <property type="entry name" value="6TM_PilS"/>
    <property type="match status" value="1"/>
</dbReference>
<evidence type="ECO:0000256" key="5">
    <source>
        <dbReference type="ARBA" id="ARBA00022679"/>
    </source>
</evidence>
<dbReference type="SMART" id="SM00388">
    <property type="entry name" value="HisKA"/>
    <property type="match status" value="1"/>
</dbReference>
<name>A0ABT4XNE8_9RHOB</name>
<comment type="caution">
    <text evidence="11">The sequence shown here is derived from an EMBL/GenBank/DDBJ whole genome shotgun (WGS) entry which is preliminary data.</text>
</comment>
<dbReference type="SUPFAM" id="SSF47384">
    <property type="entry name" value="Homodimeric domain of signal transducing histidine kinase"/>
    <property type="match status" value="1"/>
</dbReference>
<evidence type="ECO:0000313" key="12">
    <source>
        <dbReference type="Proteomes" id="UP001210720"/>
    </source>
</evidence>
<feature type="transmembrane region" description="Helical" evidence="9">
    <location>
        <begin position="162"/>
        <end position="182"/>
    </location>
</feature>
<dbReference type="PANTHER" id="PTHR44936">
    <property type="entry name" value="SENSOR PROTEIN CREC"/>
    <property type="match status" value="1"/>
</dbReference>
<dbReference type="InterPro" id="IPR047770">
    <property type="entry name" value="RegB"/>
</dbReference>
<feature type="transmembrane region" description="Helical" evidence="9">
    <location>
        <begin position="130"/>
        <end position="147"/>
    </location>
</feature>
<protein>
    <recommendedName>
        <fullName evidence="3">histidine kinase</fullName>
        <ecNumber evidence="3">2.7.13.3</ecNumber>
    </recommendedName>
</protein>
<dbReference type="CDD" id="cd00082">
    <property type="entry name" value="HisKA"/>
    <property type="match status" value="1"/>
</dbReference>
<dbReference type="EC" id="2.7.13.3" evidence="3"/>
<evidence type="ECO:0000259" key="10">
    <source>
        <dbReference type="PROSITE" id="PS50109"/>
    </source>
</evidence>
<dbReference type="InterPro" id="IPR036890">
    <property type="entry name" value="HATPase_C_sf"/>
</dbReference>
<dbReference type="NCBIfam" id="NF033792">
    <property type="entry name" value="ActS_PrrB_HisK"/>
    <property type="match status" value="1"/>
</dbReference>
<accession>A0ABT4XNE8</accession>